<evidence type="ECO:0000256" key="5">
    <source>
        <dbReference type="ARBA" id="ARBA00023125"/>
    </source>
</evidence>
<dbReference type="GO" id="GO:0003677">
    <property type="term" value="F:DNA binding"/>
    <property type="evidence" value="ECO:0007669"/>
    <property type="project" value="UniProtKB-KW"/>
</dbReference>
<protein>
    <recommendedName>
        <fullName evidence="7">DNA polymerase</fullName>
        <ecNumber evidence="7">2.7.7.7</ecNumber>
    </recommendedName>
</protein>
<dbReference type="InterPro" id="IPR012337">
    <property type="entry name" value="RNaseH-like_sf"/>
</dbReference>
<dbReference type="InterPro" id="IPR023211">
    <property type="entry name" value="DNA_pol_palm_dom_sf"/>
</dbReference>
<dbReference type="PROSITE" id="PS00116">
    <property type="entry name" value="DNA_POLYMERASE_B"/>
    <property type="match status" value="1"/>
</dbReference>
<keyword evidence="10" id="KW-1185">Reference proteome</keyword>
<keyword evidence="5 7" id="KW-0238">DNA-binding</keyword>
<dbReference type="Gene3D" id="3.90.1600.10">
    <property type="entry name" value="Palm domain of DNA polymerase"/>
    <property type="match status" value="1"/>
</dbReference>
<dbReference type="Pfam" id="PF00136">
    <property type="entry name" value="DNA_pol_B"/>
    <property type="match status" value="1"/>
</dbReference>
<dbReference type="PANTHER" id="PTHR10322">
    <property type="entry name" value="DNA POLYMERASE CATALYTIC SUBUNIT"/>
    <property type="match status" value="1"/>
</dbReference>
<evidence type="ECO:0000256" key="4">
    <source>
        <dbReference type="ARBA" id="ARBA00022932"/>
    </source>
</evidence>
<dbReference type="GO" id="GO:0000166">
    <property type="term" value="F:nucleotide binding"/>
    <property type="evidence" value="ECO:0007669"/>
    <property type="project" value="InterPro"/>
</dbReference>
<evidence type="ECO:0000256" key="6">
    <source>
        <dbReference type="ARBA" id="ARBA00049244"/>
    </source>
</evidence>
<evidence type="ECO:0000256" key="2">
    <source>
        <dbReference type="ARBA" id="ARBA00022679"/>
    </source>
</evidence>
<reference evidence="10" key="1">
    <citation type="submission" date="2024-04" db="EMBL/GenBank/DDBJ databases">
        <title>Salinicola lusitanus LLJ914,a marine bacterium isolated from the Okinawa Trough.</title>
        <authorList>
            <person name="Li J."/>
        </authorList>
    </citation>
    <scope>NUCLEOTIDE SEQUENCE [LARGE SCALE GENOMIC DNA]</scope>
</reference>
<evidence type="ECO:0000256" key="3">
    <source>
        <dbReference type="ARBA" id="ARBA00022695"/>
    </source>
</evidence>
<gene>
    <name evidence="9" type="ORF">WMY93_031085</name>
</gene>
<keyword evidence="3 7" id="KW-0548">Nucleotidyltransferase</keyword>
<dbReference type="EC" id="2.7.7.7" evidence="7"/>
<dbReference type="InterPro" id="IPR006172">
    <property type="entry name" value="DNA-dir_DNA_pol_B"/>
</dbReference>
<dbReference type="InterPro" id="IPR043502">
    <property type="entry name" value="DNA/RNA_pol_sf"/>
</dbReference>
<dbReference type="Proteomes" id="UP001460270">
    <property type="component" value="Unassembled WGS sequence"/>
</dbReference>
<comment type="similarity">
    <text evidence="1 7">Belongs to the DNA polymerase type-B family.</text>
</comment>
<dbReference type="GO" id="GO:0003887">
    <property type="term" value="F:DNA-directed DNA polymerase activity"/>
    <property type="evidence" value="ECO:0007669"/>
    <property type="project" value="UniProtKB-KW"/>
</dbReference>
<feature type="domain" description="DNA-directed DNA polymerase family B multifunctional" evidence="8">
    <location>
        <begin position="674"/>
        <end position="867"/>
    </location>
</feature>
<dbReference type="InterPro" id="IPR050240">
    <property type="entry name" value="DNA_pol_type-B"/>
</dbReference>
<accession>A0AAW0MIU0</accession>
<evidence type="ECO:0000259" key="8">
    <source>
        <dbReference type="Pfam" id="PF00136"/>
    </source>
</evidence>
<comment type="caution">
    <text evidence="9">The sequence shown here is derived from an EMBL/GenBank/DDBJ whole genome shotgun (WGS) entry which is preliminary data.</text>
</comment>
<dbReference type="SUPFAM" id="SSF56672">
    <property type="entry name" value="DNA/RNA polymerases"/>
    <property type="match status" value="1"/>
</dbReference>
<keyword evidence="7" id="KW-0235">DNA replication</keyword>
<dbReference type="EMBL" id="JBBPFD010000543">
    <property type="protein sequence ID" value="KAK7878266.1"/>
    <property type="molecule type" value="Genomic_DNA"/>
</dbReference>
<dbReference type="InterPro" id="IPR017964">
    <property type="entry name" value="DNA-dir_DNA_pol_B_CS"/>
</dbReference>
<dbReference type="InterPro" id="IPR036397">
    <property type="entry name" value="RNaseH_sf"/>
</dbReference>
<name>A0AAW0MIU0_9GOBI</name>
<keyword evidence="4 7" id="KW-0239">DNA-directed DNA polymerase</keyword>
<organism evidence="9 10">
    <name type="scientific">Mugilogobius chulae</name>
    <name type="common">yellowstripe goby</name>
    <dbReference type="NCBI Taxonomy" id="88201"/>
    <lineage>
        <taxon>Eukaryota</taxon>
        <taxon>Metazoa</taxon>
        <taxon>Chordata</taxon>
        <taxon>Craniata</taxon>
        <taxon>Vertebrata</taxon>
        <taxon>Euteleostomi</taxon>
        <taxon>Actinopterygii</taxon>
        <taxon>Neopterygii</taxon>
        <taxon>Teleostei</taxon>
        <taxon>Neoteleostei</taxon>
        <taxon>Acanthomorphata</taxon>
        <taxon>Gobiaria</taxon>
        <taxon>Gobiiformes</taxon>
        <taxon>Gobioidei</taxon>
        <taxon>Gobiidae</taxon>
        <taxon>Gobionellinae</taxon>
        <taxon>Mugilogobius</taxon>
    </lineage>
</organism>
<keyword evidence="2 7" id="KW-0808">Transferase</keyword>
<dbReference type="Gene3D" id="3.30.420.10">
    <property type="entry name" value="Ribonuclease H-like superfamily/Ribonuclease H"/>
    <property type="match status" value="1"/>
</dbReference>
<evidence type="ECO:0000256" key="7">
    <source>
        <dbReference type="RuleBase" id="RU000442"/>
    </source>
</evidence>
<dbReference type="GO" id="GO:0006261">
    <property type="term" value="P:DNA-templated DNA replication"/>
    <property type="evidence" value="ECO:0007669"/>
    <property type="project" value="TreeGrafter"/>
</dbReference>
<evidence type="ECO:0000313" key="9">
    <source>
        <dbReference type="EMBL" id="KAK7878266.1"/>
    </source>
</evidence>
<dbReference type="SUPFAM" id="SSF53098">
    <property type="entry name" value="Ribonuclease H-like"/>
    <property type="match status" value="1"/>
</dbReference>
<dbReference type="InterPro" id="IPR006134">
    <property type="entry name" value="DNA-dir_DNA_pol_B_multi_dom"/>
</dbReference>
<evidence type="ECO:0000313" key="10">
    <source>
        <dbReference type="Proteomes" id="UP001460270"/>
    </source>
</evidence>
<proteinExistence type="inferred from homology"/>
<dbReference type="SMART" id="SM00486">
    <property type="entry name" value="POLBc"/>
    <property type="match status" value="1"/>
</dbReference>
<comment type="catalytic activity">
    <reaction evidence="6 7">
        <text>DNA(n) + a 2'-deoxyribonucleoside 5'-triphosphate = DNA(n+1) + diphosphate</text>
        <dbReference type="Rhea" id="RHEA:22508"/>
        <dbReference type="Rhea" id="RHEA-COMP:17339"/>
        <dbReference type="Rhea" id="RHEA-COMP:17340"/>
        <dbReference type="ChEBI" id="CHEBI:33019"/>
        <dbReference type="ChEBI" id="CHEBI:61560"/>
        <dbReference type="ChEBI" id="CHEBI:173112"/>
        <dbReference type="EC" id="2.7.7.7"/>
    </reaction>
</comment>
<sequence>MTINTPFWRLFPDLYPQWRSVDIEREKELIGVLIKSVMYNSREESLLCRGLVLITRAPDVKMYSTVTLKITRVAVVVGYDMDLVSDQESLEETWELVKVRWYKHLCAEPVRICALHLDIVRHINALVFPFIRVSTAKKFLETVKGALTFGDFCAEKGYYLTRDGNTPALCTGVMFGRVYYVPQNKLNGSLLPSELVYDHNRSEEEARLFESRHCAFFYKAACLDIETVCHDAYRDANLRSDAFAHKFPFCTERKVADLLESRARLVQALDIAKGLTKAVGKKVLIPPLNQDMPGQQHEITCVSLVVLNSHLSRTRGHRKKLIVLYNGDKVHQDRPAVADKKVTTAVGIEDVERILIYPCSGELALLEKTIETLYAYGIELIYVFNAEFDLRVIQQRVHFYFDSDFVRQVDPGTRRRCSSLMRAWLGLFVTGDLSGDVQPLFQFENVRYLEMYTEMIHNLGCTLLGEPISERALLLASSHVERFNRDKAKLGHFKMNACGMNVVDLYRMVNTRDVKFACTSMKLNDVAPYLISKLRETHGKAPKDVRKLRKLADVTYCKIDEMIAAGGESLFAVLVYNLVDSQLCARLAKVLRPVSSLFHRCRSTLNIDVVSHGRGDTFVGFVQSIHSVQLPQLKYKLDTFRVRSGPAGKHLKARLRWDPNMDISSLDNTGHLRDQGEWLGGQVSEPLTGLHYSGPGMGLELSFDFSSMYPSIMCALNVSPDTLIPWPPVHFPHDLSGWVCYSWEAEGFPFASLILKHDRLRGEFVRAPGVLPSAVQHYLELRSAFKTTLSTSILEEAERQYYRLQETECKVIANSFYGTAGPPCGPLLAAHGRRQISLVNDCVSSYFGHRFPAIYGDTDSVMVSCGYGPEDGIERDVSCMHTLSGEECLDAEALPRFAEEARTALENKFKRCVGSASEFVDHVHKVLVEDALERMYVIGRGNESHRVVRATGIPLSSAKTYPVYTAHVLDDASVALDVTTPFIKDRRVRLEYEGASSIYCHVSKKAYVALTHSTDMQGRPCGVTLKARGLSAHKSIRSPSDSAVTDSFLACVMRGDCLKLEENEPSCFTTIPWHGLRTGDVILYPEREPVVDKHGVWTERHDASSFLVAQKVVGVHSLRLNKYLAAFVYIAAVRSGGTSRSVIKTLHSDDKYCMNHVLNCKEGIIRDLLACKASELVSSRIGAGFFPWSGFIKSSKVKCFGARTLQRLRASRSSVKVSYVEIVKTNLKRITGLSVKPVQCHEFHKCHPCEATLYRYPLKLPDVTVSVFGAPLKCDAVRCETEGRSLSVVSCVDSQPKLISHPYHSGNKCYANSRVLLAHRADVDLMNSHMKLMPHCVVDYCLSRRMYSPALGESSIEDCMRALSAYVNRIKGRLTRASLAFSSLMNNCPEHMMPVCGSQELQRCLKNREVITRIPADKLEVCIKVIQEDMNLRHPDAYFNLSASLGKSFSDAREQNLVSLDDVSPGETWISLTKLLQRSFRQQSEGRLPSTDCVWPRQKKKAG</sequence>
<dbReference type="PRINTS" id="PR00106">
    <property type="entry name" value="DNAPOLB"/>
</dbReference>
<evidence type="ECO:0000256" key="1">
    <source>
        <dbReference type="ARBA" id="ARBA00005755"/>
    </source>
</evidence>
<dbReference type="Gene3D" id="1.10.287.690">
    <property type="entry name" value="Helix hairpin bin"/>
    <property type="match status" value="1"/>
</dbReference>
<dbReference type="PANTHER" id="PTHR10322:SF23">
    <property type="entry name" value="DNA POLYMERASE DELTA CATALYTIC SUBUNIT"/>
    <property type="match status" value="1"/>
</dbReference>